<dbReference type="SUPFAM" id="SSF54160">
    <property type="entry name" value="Chromo domain-like"/>
    <property type="match status" value="1"/>
</dbReference>
<sequence length="398" mass="45955">MYVWKSDTARLASGQVNDTNEHLIRLMNSALQERHIEQGWRYDEPLVDHPFVEVVFAHGSGRCKSDAWPIDYVFRPVRPDLNSNESYVVVNTDLARLASRHNIRINELHKFMRFPPVRAVIRTLLIELERPEAQPGPQLDEEGIVNSVDESIRDSSPSERQVLLTQPTAPGEGFADRSLVSCLVKLCSHFERWRLWDFGSRDRRFIVEVLVAVVGLFCNAWVHAPTIDVSWTRVSTPSLPHFISHEAINIVEPPHCSGLTPEIWFEWSLLYDPWIRRSHAARLLNLDRDTDTTLIFIPALFAAVSQPEPEKEGRVVVKYQKKPDEERWAFKSILDSRWAGKTPRTGLQYLVDWEYAEPTWQPAKDLSGCDRWVVGFHRRNHGKPGPVSRLKRFLRDTS</sequence>
<dbReference type="EMBL" id="PJEX01000150">
    <property type="protein sequence ID" value="TKW54180.1"/>
    <property type="molecule type" value="Genomic_DNA"/>
</dbReference>
<evidence type="ECO:0000256" key="1">
    <source>
        <dbReference type="ARBA" id="ARBA00011353"/>
    </source>
</evidence>
<dbReference type="AlphaFoldDB" id="A0A4U6XEF5"/>
<comment type="subunit">
    <text evidence="1">Component of the NuA4 histone acetyltransferase complex.</text>
</comment>
<proteinExistence type="predicted"/>
<organism evidence="2 3">
    <name type="scientific">Colletotrichum tanaceti</name>
    <dbReference type="NCBI Taxonomy" id="1306861"/>
    <lineage>
        <taxon>Eukaryota</taxon>
        <taxon>Fungi</taxon>
        <taxon>Dikarya</taxon>
        <taxon>Ascomycota</taxon>
        <taxon>Pezizomycotina</taxon>
        <taxon>Sordariomycetes</taxon>
        <taxon>Hypocreomycetidae</taxon>
        <taxon>Glomerellales</taxon>
        <taxon>Glomerellaceae</taxon>
        <taxon>Colletotrichum</taxon>
        <taxon>Colletotrichum destructivum species complex</taxon>
    </lineage>
</organism>
<dbReference type="STRING" id="1306861.A0A4U6XEF5"/>
<protein>
    <recommendedName>
        <fullName evidence="4">Chromo domain-containing protein</fullName>
    </recommendedName>
</protein>
<dbReference type="Gene3D" id="2.40.50.40">
    <property type="match status" value="1"/>
</dbReference>
<dbReference type="OrthoDB" id="4800838at2759"/>
<comment type="caution">
    <text evidence="2">The sequence shown here is derived from an EMBL/GenBank/DDBJ whole genome shotgun (WGS) entry which is preliminary data.</text>
</comment>
<accession>A0A4U6XEF5</accession>
<name>A0A4U6XEF5_9PEZI</name>
<evidence type="ECO:0000313" key="3">
    <source>
        <dbReference type="Proteomes" id="UP000310108"/>
    </source>
</evidence>
<reference evidence="2 3" key="1">
    <citation type="journal article" date="2019" name="PLoS ONE">
        <title>Comparative genome analysis indicates high evolutionary potential of pathogenicity genes in Colletotrichum tanaceti.</title>
        <authorList>
            <person name="Lelwala R.V."/>
            <person name="Korhonen P.K."/>
            <person name="Young N.D."/>
            <person name="Scott J.B."/>
            <person name="Ades P.A."/>
            <person name="Gasser R.B."/>
            <person name="Taylor P.W.J."/>
        </authorList>
    </citation>
    <scope>NUCLEOTIDE SEQUENCE [LARGE SCALE GENOMIC DNA]</scope>
    <source>
        <strain evidence="2">BRIP57314</strain>
    </source>
</reference>
<evidence type="ECO:0008006" key="4">
    <source>
        <dbReference type="Google" id="ProtNLM"/>
    </source>
</evidence>
<dbReference type="Proteomes" id="UP000310108">
    <property type="component" value="Unassembled WGS sequence"/>
</dbReference>
<keyword evidence="3" id="KW-1185">Reference proteome</keyword>
<dbReference type="InterPro" id="IPR016197">
    <property type="entry name" value="Chromo-like_dom_sf"/>
</dbReference>
<evidence type="ECO:0000313" key="2">
    <source>
        <dbReference type="EMBL" id="TKW54180.1"/>
    </source>
</evidence>
<gene>
    <name evidence="2" type="ORF">CTA1_4541</name>
</gene>